<evidence type="ECO:0000256" key="1">
    <source>
        <dbReference type="SAM" id="MobiDB-lite"/>
    </source>
</evidence>
<evidence type="ECO:0000313" key="2">
    <source>
        <dbReference type="EMBL" id="KAK2833517.1"/>
    </source>
</evidence>
<feature type="region of interest" description="Disordered" evidence="1">
    <location>
        <begin position="173"/>
        <end position="205"/>
    </location>
</feature>
<keyword evidence="3" id="KW-1185">Reference proteome</keyword>
<proteinExistence type="predicted"/>
<comment type="caution">
    <text evidence="2">The sequence shown here is derived from an EMBL/GenBank/DDBJ whole genome shotgun (WGS) entry which is preliminary data.</text>
</comment>
<feature type="region of interest" description="Disordered" evidence="1">
    <location>
        <begin position="58"/>
        <end position="114"/>
    </location>
</feature>
<gene>
    <name evidence="2" type="ORF">Q5P01_017406</name>
</gene>
<sequence>METTMFQLRSFVHQRLYAAAEEILGEVEKTITLALYEAEVSRSKEEVESLRHQLELLRQKPAAETPRTSSTVDLRDNCVTPPLQENAGCSAPDDPNFSPRTETPGPSQSSDNLDNKQWNYCQAETDFKIPGIKEEHEELMGESQTPGIVFPSFEIVKNEQKQPETEVLYEMQPISSDCSSAQSDNNGSDEEFGNVVLPTDGSQYL</sequence>
<accession>A0AA88MD07</accession>
<dbReference type="Proteomes" id="UP001187415">
    <property type="component" value="Unassembled WGS sequence"/>
</dbReference>
<reference evidence="2" key="1">
    <citation type="submission" date="2023-07" db="EMBL/GenBank/DDBJ databases">
        <title>Chromosome-level Genome Assembly of Striped Snakehead (Channa striata).</title>
        <authorList>
            <person name="Liu H."/>
        </authorList>
    </citation>
    <scope>NUCLEOTIDE SEQUENCE</scope>
    <source>
        <strain evidence="2">Gz</strain>
        <tissue evidence="2">Muscle</tissue>
    </source>
</reference>
<feature type="compositionally biased region" description="Polar residues" evidence="1">
    <location>
        <begin position="98"/>
        <end position="114"/>
    </location>
</feature>
<dbReference type="EMBL" id="JAUPFM010000013">
    <property type="protein sequence ID" value="KAK2833517.1"/>
    <property type="molecule type" value="Genomic_DNA"/>
</dbReference>
<organism evidence="2 3">
    <name type="scientific">Channa striata</name>
    <name type="common">Snakehead murrel</name>
    <name type="synonym">Ophicephalus striatus</name>
    <dbReference type="NCBI Taxonomy" id="64152"/>
    <lineage>
        <taxon>Eukaryota</taxon>
        <taxon>Metazoa</taxon>
        <taxon>Chordata</taxon>
        <taxon>Craniata</taxon>
        <taxon>Vertebrata</taxon>
        <taxon>Euteleostomi</taxon>
        <taxon>Actinopterygii</taxon>
        <taxon>Neopterygii</taxon>
        <taxon>Teleostei</taxon>
        <taxon>Neoteleostei</taxon>
        <taxon>Acanthomorphata</taxon>
        <taxon>Anabantaria</taxon>
        <taxon>Anabantiformes</taxon>
        <taxon>Channoidei</taxon>
        <taxon>Channidae</taxon>
        <taxon>Channa</taxon>
    </lineage>
</organism>
<evidence type="ECO:0000313" key="3">
    <source>
        <dbReference type="Proteomes" id="UP001187415"/>
    </source>
</evidence>
<feature type="compositionally biased region" description="Polar residues" evidence="1">
    <location>
        <begin position="173"/>
        <end position="186"/>
    </location>
</feature>
<name>A0AA88MD07_CHASR</name>
<dbReference type="AlphaFoldDB" id="A0AA88MD07"/>
<protein>
    <submittedName>
        <fullName evidence="2">Uncharacterized protein</fullName>
    </submittedName>
</protein>